<dbReference type="InterPro" id="IPR011759">
    <property type="entry name" value="Cyt_c_oxidase_su2_TM_dom"/>
</dbReference>
<comment type="function">
    <text evidence="15">Subunits I and II form the functional core of the enzyme complex. Electrons originating in cytochrome c are transferred via heme a and Cu(A) to the binuclear center formed by heme a3 and Cu(B).</text>
</comment>
<comment type="similarity">
    <text evidence="2">Belongs to the cytochrome c oxidase subunit 2 family.</text>
</comment>
<dbReference type="GO" id="GO:0020037">
    <property type="term" value="F:heme binding"/>
    <property type="evidence" value="ECO:0007669"/>
    <property type="project" value="InterPro"/>
</dbReference>
<evidence type="ECO:0000256" key="8">
    <source>
        <dbReference type="ARBA" id="ARBA00022723"/>
    </source>
</evidence>
<dbReference type="GO" id="GO:0042773">
    <property type="term" value="P:ATP synthesis coupled electron transport"/>
    <property type="evidence" value="ECO:0007669"/>
    <property type="project" value="TreeGrafter"/>
</dbReference>
<feature type="domain" description="Cytochrome oxidase subunit II copper A binding" evidence="20">
    <location>
        <begin position="119"/>
        <end position="231"/>
    </location>
</feature>
<evidence type="ECO:0000259" key="21">
    <source>
        <dbReference type="PROSITE" id="PS50999"/>
    </source>
</evidence>
<evidence type="ECO:0000256" key="15">
    <source>
        <dbReference type="ARBA" id="ARBA00024688"/>
    </source>
</evidence>
<dbReference type="Gene3D" id="2.60.40.420">
    <property type="entry name" value="Cupredoxins - blue copper proteins"/>
    <property type="match status" value="1"/>
</dbReference>
<dbReference type="PROSITE" id="PS51007">
    <property type="entry name" value="CYTC"/>
    <property type="match status" value="1"/>
</dbReference>
<dbReference type="Pfam" id="PF00116">
    <property type="entry name" value="COX2"/>
    <property type="match status" value="1"/>
</dbReference>
<keyword evidence="24" id="KW-1185">Reference proteome</keyword>
<evidence type="ECO:0000256" key="10">
    <source>
        <dbReference type="ARBA" id="ARBA00022982"/>
    </source>
</evidence>
<evidence type="ECO:0000256" key="5">
    <source>
        <dbReference type="ARBA" id="ARBA00022617"/>
    </source>
</evidence>
<dbReference type="InterPro" id="IPR008972">
    <property type="entry name" value="Cupredoxin"/>
</dbReference>
<evidence type="ECO:0000259" key="22">
    <source>
        <dbReference type="PROSITE" id="PS51007"/>
    </source>
</evidence>
<dbReference type="SUPFAM" id="SSF81464">
    <property type="entry name" value="Cytochrome c oxidase subunit II-like, transmembrane region"/>
    <property type="match status" value="1"/>
</dbReference>
<keyword evidence="14 19" id="KW-0472">Membrane</keyword>
<dbReference type="Gene3D" id="1.10.287.90">
    <property type="match status" value="1"/>
</dbReference>
<evidence type="ECO:0000256" key="4">
    <source>
        <dbReference type="ARBA" id="ARBA00022448"/>
    </source>
</evidence>
<feature type="transmembrane region" description="Helical" evidence="19">
    <location>
        <begin position="46"/>
        <end position="67"/>
    </location>
</feature>
<dbReference type="CDD" id="cd04213">
    <property type="entry name" value="CuRO_CcO_Caa3_II"/>
    <property type="match status" value="1"/>
</dbReference>
<reference evidence="23 24" key="1">
    <citation type="submission" date="2020-08" db="EMBL/GenBank/DDBJ databases">
        <title>Genomic Encyclopedia of Type Strains, Phase IV (KMG-IV): sequencing the most valuable type-strain genomes for metagenomic binning, comparative biology and taxonomic classification.</title>
        <authorList>
            <person name="Goeker M."/>
        </authorList>
    </citation>
    <scope>NUCLEOTIDE SEQUENCE [LARGE SCALE GENOMIC DNA]</scope>
    <source>
        <strain evidence="23 24">DSM 21458</strain>
    </source>
</reference>
<dbReference type="InterPro" id="IPR045187">
    <property type="entry name" value="CcO_II"/>
</dbReference>
<dbReference type="PROSITE" id="PS50857">
    <property type="entry name" value="COX2_CUA"/>
    <property type="match status" value="1"/>
</dbReference>
<dbReference type="PRINTS" id="PR00605">
    <property type="entry name" value="CYTCHROMECIC"/>
</dbReference>
<evidence type="ECO:0000256" key="3">
    <source>
        <dbReference type="ARBA" id="ARBA00012949"/>
    </source>
</evidence>
<evidence type="ECO:0000256" key="6">
    <source>
        <dbReference type="ARBA" id="ARBA00022660"/>
    </source>
</evidence>
<evidence type="ECO:0000256" key="2">
    <source>
        <dbReference type="ARBA" id="ARBA00007866"/>
    </source>
</evidence>
<dbReference type="InterPro" id="IPR008168">
    <property type="entry name" value="Cyt_C_IC"/>
</dbReference>
<dbReference type="GO" id="GO:0016020">
    <property type="term" value="C:membrane"/>
    <property type="evidence" value="ECO:0007669"/>
    <property type="project" value="UniProtKB-SubCell"/>
</dbReference>
<feature type="transmembrane region" description="Helical" evidence="19">
    <location>
        <begin position="88"/>
        <end position="108"/>
    </location>
</feature>
<keyword evidence="11 19" id="KW-1133">Transmembrane helix</keyword>
<keyword evidence="12 18" id="KW-0408">Iron</keyword>
<dbReference type="NCBIfam" id="TIGR02866">
    <property type="entry name" value="CoxB"/>
    <property type="match status" value="1"/>
</dbReference>
<dbReference type="AlphaFoldDB" id="A0A841I3K2"/>
<keyword evidence="10" id="KW-0249">Electron transport</keyword>
<keyword evidence="8 18" id="KW-0479">Metal-binding</keyword>
<evidence type="ECO:0000256" key="11">
    <source>
        <dbReference type="ARBA" id="ARBA00022989"/>
    </source>
</evidence>
<dbReference type="InterPro" id="IPR034236">
    <property type="entry name" value="CuRO_CcO_Caa3_II"/>
</dbReference>
<evidence type="ECO:0000313" key="23">
    <source>
        <dbReference type="EMBL" id="MBB6099614.1"/>
    </source>
</evidence>
<dbReference type="InterPro" id="IPR014222">
    <property type="entry name" value="Cyt_c_oxidase_su2"/>
</dbReference>
<evidence type="ECO:0000259" key="20">
    <source>
        <dbReference type="PROSITE" id="PS50857"/>
    </source>
</evidence>
<dbReference type="InterPro" id="IPR036257">
    <property type="entry name" value="Cyt_c_oxidase_su2_TM_sf"/>
</dbReference>
<evidence type="ECO:0000256" key="9">
    <source>
        <dbReference type="ARBA" id="ARBA00022967"/>
    </source>
</evidence>
<dbReference type="GO" id="GO:0004129">
    <property type="term" value="F:cytochrome-c oxidase activity"/>
    <property type="evidence" value="ECO:0007669"/>
    <property type="project" value="UniProtKB-EC"/>
</dbReference>
<evidence type="ECO:0000256" key="1">
    <source>
        <dbReference type="ARBA" id="ARBA00004141"/>
    </source>
</evidence>
<dbReference type="Pfam" id="PF00034">
    <property type="entry name" value="Cytochrom_C"/>
    <property type="match status" value="1"/>
</dbReference>
<keyword evidence="9" id="KW-1278">Translocase</keyword>
<evidence type="ECO:0000256" key="16">
    <source>
        <dbReference type="ARBA" id="ARBA00031389"/>
    </source>
</evidence>
<keyword evidence="5 18" id="KW-0349">Heme</keyword>
<comment type="subcellular location">
    <subcellularLocation>
        <location evidence="1">Membrane</location>
        <topology evidence="1">Multi-pass membrane protein</topology>
    </subcellularLocation>
</comment>
<dbReference type="GO" id="GO:0005506">
    <property type="term" value="F:iron ion binding"/>
    <property type="evidence" value="ECO:0007669"/>
    <property type="project" value="InterPro"/>
</dbReference>
<dbReference type="EC" id="7.1.1.9" evidence="3"/>
<feature type="domain" description="Cytochrome c" evidence="22">
    <location>
        <begin position="243"/>
        <end position="345"/>
    </location>
</feature>
<dbReference type="InterPro" id="IPR009056">
    <property type="entry name" value="Cyt_c-like_dom"/>
</dbReference>
<dbReference type="PROSITE" id="PS00078">
    <property type="entry name" value="COX2"/>
    <property type="match status" value="1"/>
</dbReference>
<evidence type="ECO:0000313" key="24">
    <source>
        <dbReference type="Proteomes" id="UP000569951"/>
    </source>
</evidence>
<keyword evidence="13" id="KW-0186">Copper</keyword>
<keyword evidence="6" id="KW-0679">Respiratory chain</keyword>
<dbReference type="InterPro" id="IPR036909">
    <property type="entry name" value="Cyt_c-like_dom_sf"/>
</dbReference>
<dbReference type="PANTHER" id="PTHR22888">
    <property type="entry name" value="CYTOCHROME C OXIDASE, SUBUNIT II"/>
    <property type="match status" value="1"/>
</dbReference>
<keyword evidence="4" id="KW-0813">Transport</keyword>
<dbReference type="EMBL" id="JACHHG010000013">
    <property type="protein sequence ID" value="MBB6099614.1"/>
    <property type="molecule type" value="Genomic_DNA"/>
</dbReference>
<dbReference type="PROSITE" id="PS50999">
    <property type="entry name" value="COX2_TM"/>
    <property type="match status" value="1"/>
</dbReference>
<evidence type="ECO:0000256" key="18">
    <source>
        <dbReference type="PROSITE-ProRule" id="PRU00433"/>
    </source>
</evidence>
<evidence type="ECO:0000256" key="17">
    <source>
        <dbReference type="ARBA" id="ARBA00031399"/>
    </source>
</evidence>
<dbReference type="InterPro" id="IPR001505">
    <property type="entry name" value="Copper_CuA"/>
</dbReference>
<organism evidence="23 24">
    <name type="scientific">Deinobacterium chartae</name>
    <dbReference type="NCBI Taxonomy" id="521158"/>
    <lineage>
        <taxon>Bacteria</taxon>
        <taxon>Thermotogati</taxon>
        <taxon>Deinococcota</taxon>
        <taxon>Deinococci</taxon>
        <taxon>Deinococcales</taxon>
        <taxon>Deinococcaceae</taxon>
        <taxon>Deinobacterium</taxon>
    </lineage>
</organism>
<comment type="caution">
    <text evidence="23">The sequence shown here is derived from an EMBL/GenBank/DDBJ whole genome shotgun (WGS) entry which is preliminary data.</text>
</comment>
<gene>
    <name evidence="23" type="ORF">HNR42_003067</name>
</gene>
<evidence type="ECO:0000256" key="19">
    <source>
        <dbReference type="SAM" id="Phobius"/>
    </source>
</evidence>
<protein>
    <recommendedName>
        <fullName evidence="3">cytochrome-c oxidase</fullName>
        <ecNumber evidence="3">7.1.1.9</ecNumber>
    </recommendedName>
    <alternativeName>
        <fullName evidence="17">Cytochrome aa3 subunit 2</fullName>
    </alternativeName>
    <alternativeName>
        <fullName evidence="16">Cytochrome c oxidase polypeptide II</fullName>
    </alternativeName>
</protein>
<dbReference type="PANTHER" id="PTHR22888:SF9">
    <property type="entry name" value="CYTOCHROME C OXIDASE SUBUNIT 2"/>
    <property type="match status" value="1"/>
</dbReference>
<keyword evidence="7 19" id="KW-0812">Transmembrane</keyword>
<dbReference type="GO" id="GO:0005507">
    <property type="term" value="F:copper ion binding"/>
    <property type="evidence" value="ECO:0007669"/>
    <property type="project" value="InterPro"/>
</dbReference>
<dbReference type="SUPFAM" id="SSF46626">
    <property type="entry name" value="Cytochrome c"/>
    <property type="match status" value="1"/>
</dbReference>
<feature type="domain" description="Cytochrome oxidase subunit II transmembrane region profile" evidence="21">
    <location>
        <begin position="21"/>
        <end position="118"/>
    </location>
</feature>
<name>A0A841I3K2_9DEIO</name>
<dbReference type="SUPFAM" id="SSF49503">
    <property type="entry name" value="Cupredoxins"/>
    <property type="match status" value="1"/>
</dbReference>
<evidence type="ECO:0000256" key="12">
    <source>
        <dbReference type="ARBA" id="ARBA00023004"/>
    </source>
</evidence>
<dbReference type="RefSeq" id="WP_183988362.1">
    <property type="nucleotide sequence ID" value="NZ_JACHHG010000013.1"/>
</dbReference>
<sequence length="362" mass="39630">MLNRFRDLALLFAVLASSEVLAQDRRLNVLDPTSATNREITDLVIWSLVFSVIVLLGTGGALFYAVAKFRAKPGQTGDAPQFHGNNRLEVVLIAVPLLIVTILSILTAQSMARLNRAPEPAVVVDVKGWQFWWDFHYKNEGIRNSNEVVIPAGRPVLFNITSGDVIHSFWATSLGIKRDAIPMQSNRLVLTAEAPGVYYGQCAELCGASHANMLFRVIALPAEEYDAWVASVKAYQAPAPASANLQNGERVFAANCAACHAIQGTNYKGVAGPDLSYFGDRITLGAGIWPNTREYLIPWLKNPPKVKPGAKMPAFDGSKNATGQASVKLSDQEIEDLAAYLESLKLEDSRFDFKARKDLQLK</sequence>
<dbReference type="GO" id="GO:0016491">
    <property type="term" value="F:oxidoreductase activity"/>
    <property type="evidence" value="ECO:0007669"/>
    <property type="project" value="InterPro"/>
</dbReference>
<accession>A0A841I3K2</accession>
<evidence type="ECO:0000256" key="13">
    <source>
        <dbReference type="ARBA" id="ARBA00023008"/>
    </source>
</evidence>
<dbReference type="Proteomes" id="UP000569951">
    <property type="component" value="Unassembled WGS sequence"/>
</dbReference>
<dbReference type="InterPro" id="IPR002429">
    <property type="entry name" value="CcO_II-like_C"/>
</dbReference>
<evidence type="ECO:0000256" key="7">
    <source>
        <dbReference type="ARBA" id="ARBA00022692"/>
    </source>
</evidence>
<evidence type="ECO:0000256" key="14">
    <source>
        <dbReference type="ARBA" id="ARBA00023136"/>
    </source>
</evidence>
<proteinExistence type="inferred from homology"/>